<dbReference type="SMART" id="SM00220">
    <property type="entry name" value="S_TKc"/>
    <property type="match status" value="1"/>
</dbReference>
<dbReference type="InterPro" id="IPR000719">
    <property type="entry name" value="Prot_kinase_dom"/>
</dbReference>
<comment type="catalytic activity">
    <reaction evidence="8">
        <text>L-seryl-[protein] + ATP = O-phospho-L-seryl-[protein] + ADP + H(+)</text>
        <dbReference type="Rhea" id="RHEA:17989"/>
        <dbReference type="Rhea" id="RHEA-COMP:9863"/>
        <dbReference type="Rhea" id="RHEA-COMP:11604"/>
        <dbReference type="ChEBI" id="CHEBI:15378"/>
        <dbReference type="ChEBI" id="CHEBI:29999"/>
        <dbReference type="ChEBI" id="CHEBI:30616"/>
        <dbReference type="ChEBI" id="CHEBI:83421"/>
        <dbReference type="ChEBI" id="CHEBI:456216"/>
        <dbReference type="EC" id="2.7.11.1"/>
    </reaction>
</comment>
<evidence type="ECO:0000256" key="4">
    <source>
        <dbReference type="ARBA" id="ARBA00022741"/>
    </source>
</evidence>
<evidence type="ECO:0000313" key="13">
    <source>
        <dbReference type="EMBL" id="KAL1410281.1"/>
    </source>
</evidence>
<dbReference type="EC" id="2.7.11.1" evidence="1"/>
<dbReference type="Proteomes" id="UP001565368">
    <property type="component" value="Unassembled WGS sequence"/>
</dbReference>
<dbReference type="Gene3D" id="3.30.200.20">
    <property type="entry name" value="Phosphorylase Kinase, domain 1"/>
    <property type="match status" value="1"/>
</dbReference>
<evidence type="ECO:0000256" key="9">
    <source>
        <dbReference type="PROSITE-ProRule" id="PRU10141"/>
    </source>
</evidence>
<dbReference type="InterPro" id="IPR008271">
    <property type="entry name" value="Ser/Thr_kinase_AS"/>
</dbReference>
<evidence type="ECO:0000256" key="6">
    <source>
        <dbReference type="ARBA" id="ARBA00022840"/>
    </source>
</evidence>
<evidence type="ECO:0000256" key="5">
    <source>
        <dbReference type="ARBA" id="ARBA00022777"/>
    </source>
</evidence>
<feature type="compositionally biased region" description="Low complexity" evidence="10">
    <location>
        <begin position="743"/>
        <end position="761"/>
    </location>
</feature>
<sequence>MERPWSRWASIFGMVLPRRVSETLGFKAAGSTTHATATPTTPTTPTSDSSLSAHDRDDAQQGQNGEPRTLFGLIDARRPNVYPDHLVTETEGVSRPVVVPRSPVAAVDEVGAAEASTAAGPAGPSPPDTAAPSVTLDAAVATAAAAADPEEYPHGTVRTKRPRVINKLSLDLALVPPQTPPSSTPNSPSPPSQGRTSRASSRTLNTPRPALETLERASCAALYFEQYYHNLTAPDAKRQMLRRDVVDIDHFDIGRVIGQGAFGVVRIAAEKTRPDGRLVAIKQLRKSDLLKMGQEGHIRAERDLLSSAANGTDSRPSWILRLFHAFQDKDSLYLVLDFMGGGDLLTLLMERISLPEAVVRFYAAEMILALQQVHALGYIHRDVKPDNFLFTSEGHIRIADFGLATDLHWSHDSAYYEQQRRTILKRHGFDLSKPAFGNRKRRTGREETKGSGVGSLREKSRSILRLKAKSRRRLAYTICGTNSYMAPEVIRGQGYGFGVDWWSLGVILYEAMFGSAPFIGNSRHEARVKILEWKDTLKFPRKPHVSHFGIDFIRQLLCEPEDRLGSPTSVRGKNPVTGVSEQRSSHIADALHPVSPATLLSPDGAEQLMAHPWFFGIDWATLQSKTPPYQPNLVTPDDTRHFDEDIPDEPLAPANSALQIRDPLLGDGKSGPHLLEIRKGLAFRGWTFREQPGAPAQGDTQPTPRAEHFANVRDDPCQSSQPPASDSSSMMVVPHGAGRVVAASSGSVASCTTATSVTSEGGSKGSEEDDEEEQAEDEDEADEDDAGDVVTPHPGVFPGHPAHIASCPAQLEVTVR</sequence>
<evidence type="ECO:0000256" key="8">
    <source>
        <dbReference type="ARBA" id="ARBA00048679"/>
    </source>
</evidence>
<keyword evidence="6 9" id="KW-0067">ATP-binding</keyword>
<dbReference type="CDD" id="cd05573">
    <property type="entry name" value="STKc_ROCK_NDR_like"/>
    <property type="match status" value="1"/>
</dbReference>
<feature type="compositionally biased region" description="Pro residues" evidence="10">
    <location>
        <begin position="177"/>
        <end position="191"/>
    </location>
</feature>
<feature type="region of interest" description="Disordered" evidence="10">
    <location>
        <begin position="743"/>
        <end position="803"/>
    </location>
</feature>
<evidence type="ECO:0000256" key="7">
    <source>
        <dbReference type="ARBA" id="ARBA00047899"/>
    </source>
</evidence>
<feature type="region of interest" description="Disordered" evidence="10">
    <location>
        <begin position="174"/>
        <end position="211"/>
    </location>
</feature>
<keyword evidence="4 9" id="KW-0547">Nucleotide-binding</keyword>
<dbReference type="GeneID" id="95985330"/>
<dbReference type="PROSITE" id="PS00107">
    <property type="entry name" value="PROTEIN_KINASE_ATP"/>
    <property type="match status" value="1"/>
</dbReference>
<dbReference type="InterPro" id="IPR017441">
    <property type="entry name" value="Protein_kinase_ATP_BS"/>
</dbReference>
<comment type="caution">
    <text evidence="13">The sequence shown here is derived from an EMBL/GenBank/DDBJ whole genome shotgun (WGS) entry which is preliminary data.</text>
</comment>
<keyword evidence="2" id="KW-0723">Serine/threonine-protein kinase</keyword>
<keyword evidence="14" id="KW-1185">Reference proteome</keyword>
<feature type="compositionally biased region" description="Acidic residues" evidence="10">
    <location>
        <begin position="767"/>
        <end position="787"/>
    </location>
</feature>
<dbReference type="InterPro" id="IPR000961">
    <property type="entry name" value="AGC-kinase_C"/>
</dbReference>
<dbReference type="InterPro" id="IPR050236">
    <property type="entry name" value="Ser_Thr_kinase_AGC"/>
</dbReference>
<dbReference type="PROSITE" id="PS00108">
    <property type="entry name" value="PROTEIN_KINASE_ST"/>
    <property type="match status" value="1"/>
</dbReference>
<feature type="domain" description="Protein kinase" evidence="11">
    <location>
        <begin position="251"/>
        <end position="577"/>
    </location>
</feature>
<dbReference type="PANTHER" id="PTHR24356">
    <property type="entry name" value="SERINE/THREONINE-PROTEIN KINASE"/>
    <property type="match status" value="1"/>
</dbReference>
<feature type="compositionally biased region" description="Polar residues" evidence="10">
    <location>
        <begin position="194"/>
        <end position="206"/>
    </location>
</feature>
<dbReference type="PANTHER" id="PTHR24356:SF400">
    <property type="entry name" value="SERINE_THREONINE-PROTEIN KINASE CBK1"/>
    <property type="match status" value="1"/>
</dbReference>
<evidence type="ECO:0000256" key="10">
    <source>
        <dbReference type="SAM" id="MobiDB-lite"/>
    </source>
</evidence>
<protein>
    <recommendedName>
        <fullName evidence="1">non-specific serine/threonine protein kinase</fullName>
        <ecNumber evidence="1">2.7.11.1</ecNumber>
    </recommendedName>
</protein>
<feature type="region of interest" description="Disordered" evidence="10">
    <location>
        <begin position="30"/>
        <end position="67"/>
    </location>
</feature>
<keyword evidence="5" id="KW-0418">Kinase</keyword>
<dbReference type="RefSeq" id="XP_069210225.1">
    <property type="nucleotide sequence ID" value="XM_069352807.1"/>
</dbReference>
<dbReference type="EMBL" id="JBBXJM010000003">
    <property type="protein sequence ID" value="KAL1410281.1"/>
    <property type="molecule type" value="Genomic_DNA"/>
</dbReference>
<feature type="region of interest" description="Disordered" evidence="10">
    <location>
        <begin position="435"/>
        <end position="456"/>
    </location>
</feature>
<accession>A0ABR3Q759</accession>
<evidence type="ECO:0000256" key="3">
    <source>
        <dbReference type="ARBA" id="ARBA00022679"/>
    </source>
</evidence>
<feature type="domain" description="AGC-kinase C-terminal" evidence="12">
    <location>
        <begin position="615"/>
        <end position="698"/>
    </location>
</feature>
<evidence type="ECO:0000256" key="1">
    <source>
        <dbReference type="ARBA" id="ARBA00012513"/>
    </source>
</evidence>
<evidence type="ECO:0000313" key="14">
    <source>
        <dbReference type="Proteomes" id="UP001565368"/>
    </source>
</evidence>
<dbReference type="SMART" id="SM00133">
    <property type="entry name" value="S_TK_X"/>
    <property type="match status" value="1"/>
</dbReference>
<feature type="compositionally biased region" description="Low complexity" evidence="10">
    <location>
        <begin position="30"/>
        <end position="52"/>
    </location>
</feature>
<dbReference type="PROSITE" id="PS51285">
    <property type="entry name" value="AGC_KINASE_CTER"/>
    <property type="match status" value="1"/>
</dbReference>
<reference evidence="13 14" key="1">
    <citation type="submission" date="2023-08" db="EMBL/GenBank/DDBJ databases">
        <title>Annotated Genome Sequence of Vanrija albida AlHP1.</title>
        <authorList>
            <person name="Herzog R."/>
        </authorList>
    </citation>
    <scope>NUCLEOTIDE SEQUENCE [LARGE SCALE GENOMIC DNA]</scope>
    <source>
        <strain evidence="13 14">AlHP1</strain>
    </source>
</reference>
<evidence type="ECO:0000256" key="2">
    <source>
        <dbReference type="ARBA" id="ARBA00022527"/>
    </source>
</evidence>
<dbReference type="Gene3D" id="1.10.510.10">
    <property type="entry name" value="Transferase(Phosphotransferase) domain 1"/>
    <property type="match status" value="1"/>
</dbReference>
<feature type="binding site" evidence="9">
    <location>
        <position position="282"/>
    </location>
    <ligand>
        <name>ATP</name>
        <dbReference type="ChEBI" id="CHEBI:30616"/>
    </ligand>
</feature>
<proteinExistence type="predicted"/>
<comment type="catalytic activity">
    <reaction evidence="7">
        <text>L-threonyl-[protein] + ATP = O-phospho-L-threonyl-[protein] + ADP + H(+)</text>
        <dbReference type="Rhea" id="RHEA:46608"/>
        <dbReference type="Rhea" id="RHEA-COMP:11060"/>
        <dbReference type="Rhea" id="RHEA-COMP:11605"/>
        <dbReference type="ChEBI" id="CHEBI:15378"/>
        <dbReference type="ChEBI" id="CHEBI:30013"/>
        <dbReference type="ChEBI" id="CHEBI:30616"/>
        <dbReference type="ChEBI" id="CHEBI:61977"/>
        <dbReference type="ChEBI" id="CHEBI:456216"/>
        <dbReference type="EC" id="2.7.11.1"/>
    </reaction>
</comment>
<evidence type="ECO:0000259" key="12">
    <source>
        <dbReference type="PROSITE" id="PS51285"/>
    </source>
</evidence>
<dbReference type="Pfam" id="PF00069">
    <property type="entry name" value="Pkinase"/>
    <property type="match status" value="2"/>
</dbReference>
<name>A0ABR3Q759_9TREE</name>
<dbReference type="InterPro" id="IPR011009">
    <property type="entry name" value="Kinase-like_dom_sf"/>
</dbReference>
<dbReference type="PROSITE" id="PS50011">
    <property type="entry name" value="PROTEIN_KINASE_DOM"/>
    <property type="match status" value="1"/>
</dbReference>
<gene>
    <name evidence="13" type="ORF">Q8F55_004287</name>
</gene>
<keyword evidence="3" id="KW-0808">Transferase</keyword>
<dbReference type="SUPFAM" id="SSF56112">
    <property type="entry name" value="Protein kinase-like (PK-like)"/>
    <property type="match status" value="1"/>
</dbReference>
<organism evidence="13 14">
    <name type="scientific">Vanrija albida</name>
    <dbReference type="NCBI Taxonomy" id="181172"/>
    <lineage>
        <taxon>Eukaryota</taxon>
        <taxon>Fungi</taxon>
        <taxon>Dikarya</taxon>
        <taxon>Basidiomycota</taxon>
        <taxon>Agaricomycotina</taxon>
        <taxon>Tremellomycetes</taxon>
        <taxon>Trichosporonales</taxon>
        <taxon>Trichosporonaceae</taxon>
        <taxon>Vanrija</taxon>
    </lineage>
</organism>
<evidence type="ECO:0000259" key="11">
    <source>
        <dbReference type="PROSITE" id="PS50011"/>
    </source>
</evidence>